<dbReference type="EMBL" id="QGTR01000006">
    <property type="protein sequence ID" value="PWV97557.1"/>
    <property type="molecule type" value="Genomic_DNA"/>
</dbReference>
<name>A0A317PIY6_9HYPH</name>
<comment type="caution">
    <text evidence="1">The sequence shown here is derived from an EMBL/GenBank/DDBJ whole genome shotgun (WGS) entry which is preliminary data.</text>
</comment>
<reference evidence="1 2" key="1">
    <citation type="submission" date="2018-05" db="EMBL/GenBank/DDBJ databases">
        <title>Genomic Encyclopedia of Type Strains, Phase IV (KMG-IV): sequencing the most valuable type-strain genomes for metagenomic binning, comparative biology and taxonomic classification.</title>
        <authorList>
            <person name="Goeker M."/>
        </authorList>
    </citation>
    <scope>NUCLEOTIDE SEQUENCE [LARGE SCALE GENOMIC DNA]</scope>
    <source>
        <strain evidence="1 2">DSM 16791</strain>
    </source>
</reference>
<proteinExistence type="predicted"/>
<evidence type="ECO:0000313" key="2">
    <source>
        <dbReference type="Proteomes" id="UP000246352"/>
    </source>
</evidence>
<organism evidence="1 2">
    <name type="scientific">Hoeflea marina</name>
    <dbReference type="NCBI Taxonomy" id="274592"/>
    <lineage>
        <taxon>Bacteria</taxon>
        <taxon>Pseudomonadati</taxon>
        <taxon>Pseudomonadota</taxon>
        <taxon>Alphaproteobacteria</taxon>
        <taxon>Hyphomicrobiales</taxon>
        <taxon>Rhizobiaceae</taxon>
        <taxon>Hoeflea</taxon>
    </lineage>
</organism>
<gene>
    <name evidence="1" type="ORF">DFR52_10680</name>
</gene>
<dbReference type="AlphaFoldDB" id="A0A317PIY6"/>
<evidence type="ECO:0000313" key="1">
    <source>
        <dbReference type="EMBL" id="PWV97557.1"/>
    </source>
</evidence>
<accession>A0A317PIY6</accession>
<protein>
    <submittedName>
        <fullName evidence="1">Uncharacterized protein</fullName>
    </submittedName>
</protein>
<dbReference type="Proteomes" id="UP000246352">
    <property type="component" value="Unassembled WGS sequence"/>
</dbReference>
<keyword evidence="2" id="KW-1185">Reference proteome</keyword>
<sequence length="41" mass="4558">MRVLAACCFFRLVAIAGLVEERPAVDAPAVQLLANFHNFFH</sequence>